<dbReference type="RefSeq" id="WP_008050109.1">
    <property type="nucleotide sequence ID" value="NZ_JBBWYZ010000011.1"/>
</dbReference>
<evidence type="ECO:0000313" key="1">
    <source>
        <dbReference type="EMBL" id="MEK9512779.1"/>
    </source>
</evidence>
<comment type="caution">
    <text evidence="1">The sequence shown here is derived from an EMBL/GenBank/DDBJ whole genome shotgun (WGS) entry which is preliminary data.</text>
</comment>
<keyword evidence="2" id="KW-1185">Reference proteome</keyword>
<keyword evidence="1" id="KW-0808">Transferase</keyword>
<proteinExistence type="predicted"/>
<protein>
    <submittedName>
        <fullName evidence="1">Histidine kinase</fullName>
    </submittedName>
</protein>
<dbReference type="Gene3D" id="3.30.565.10">
    <property type="entry name" value="Histidine kinase-like ATPase, C-terminal domain"/>
    <property type="match status" value="1"/>
</dbReference>
<organism evidence="1 2">
    <name type="scientific">Limnospira fusiformis PMC 851.14</name>
    <dbReference type="NCBI Taxonomy" id="2219512"/>
    <lineage>
        <taxon>Bacteria</taxon>
        <taxon>Bacillati</taxon>
        <taxon>Cyanobacteriota</taxon>
        <taxon>Cyanophyceae</taxon>
        <taxon>Oscillatoriophycideae</taxon>
        <taxon>Oscillatoriales</taxon>
        <taxon>Sirenicapillariaceae</taxon>
        <taxon>Limnospira</taxon>
    </lineage>
</organism>
<dbReference type="InterPro" id="IPR036890">
    <property type="entry name" value="HATPase_C_sf"/>
</dbReference>
<sequence length="103" mass="11945">MGLTICPKYLQLMGSEMEIFSEVGNGTTFQFKLNVLVREHHPRDNGAKTYQNYQPKLDDYPRVNNRRGQHLILMVEENYYNRQLLHQILSPHFGINASGGYST</sequence>
<accession>A0ABU9ELE4</accession>
<keyword evidence="1" id="KW-0418">Kinase</keyword>
<reference evidence="1 2" key="1">
    <citation type="journal article" date="2024" name="Front. Microbiol.">
        <title>Transcriptomic insights into the dominance of two phototrophs throughout the water column of a tropical hypersaline-alkaline crater lake (Dziani Dzaha, Mayotte).</title>
        <authorList>
            <person name="Duperron S."/>
            <person name="Halary S."/>
            <person name="Bouly J.-P."/>
            <person name="Roussel T."/>
            <person name="Hugoni M."/>
            <person name="Bruto M."/>
            <person name="Oger P."/>
            <person name="Duval C."/>
            <person name="Woo A."/>
            <person name="Jezequiel D."/>
            <person name="Ader M."/>
            <person name="Leboulanger C."/>
            <person name="Agogue H."/>
            <person name="Grossi V."/>
            <person name="Trousselier M."/>
            <person name="Bernard C."/>
        </authorList>
    </citation>
    <scope>NUCLEOTIDE SEQUENCE [LARGE SCALE GENOMIC DNA]</scope>
    <source>
        <strain evidence="1 2">PMC 851.14</strain>
    </source>
</reference>
<name>A0ABU9ELE4_LIMFS</name>
<dbReference type="SUPFAM" id="SSF55874">
    <property type="entry name" value="ATPase domain of HSP90 chaperone/DNA topoisomerase II/histidine kinase"/>
    <property type="match status" value="1"/>
</dbReference>
<dbReference type="Proteomes" id="UP001387447">
    <property type="component" value="Unassembled WGS sequence"/>
</dbReference>
<dbReference type="GO" id="GO:0016301">
    <property type="term" value="F:kinase activity"/>
    <property type="evidence" value="ECO:0007669"/>
    <property type="project" value="UniProtKB-KW"/>
</dbReference>
<evidence type="ECO:0000313" key="2">
    <source>
        <dbReference type="Proteomes" id="UP001387447"/>
    </source>
</evidence>
<dbReference type="EMBL" id="JBBWYZ010000011">
    <property type="protein sequence ID" value="MEK9512779.1"/>
    <property type="molecule type" value="Genomic_DNA"/>
</dbReference>
<gene>
    <name evidence="1" type="ORF">AAEJ74_14175</name>
</gene>